<sequence length="762" mass="88563">MTFPSLASSPVPASPSSSFACDEKLSCSIEEFSVRSSDVDGERCLPTAVIATRHWRNYTPMRLLTRSFSYQHLPSLGSDSPDGSPRFPWQNAASRWRLGARWSLTRLMTIAITSFVILAMFTGHRYRPHRDHHHEEPEDEPGYDWMHFKRLNGYYNGVRTLVRPSEYESENRWNLADSPPAVPLKGSQLPLEPPLNPIVYSPYPNYTSSEYTSEHHPVQECFIDADDQVAIPDVYAYPGLPQHMSLPFYGSYKTLGLEENVCFERYGRLGPYGYGYDESHHGLGPGLASEKAGSEKIFDMAGHTDYRNVNWGQSQQRCYEKNKPRFEESPSGGKKKVARQAYVLRTWTGYKYTAHQIFTLRAMINELSLKSGGEYDVHLLLHVKDDSIPIWADKKVYQDTLESNVPREFWNITTLWSESLMMTYYPDPFPDNFVNMAGSSIHSVYRSAHMAIQWFSQQRPEYDFYWNWEMDLRYSGHYYEFHSKVGEWARQQPRKGLWERNSRFYLPQVHGDWKNFTEFVEKETTERDIPENDVERSGQMPVWGPLEFKNTGMLPHPEGTEPPRTYTEDNYEWGVGEEADLVVFNPIFDTTRTNWVFREDVTGYNRTLPIPPRRAAIVTVSRLSKRLLNTMHEETWRMRHSMFPEMWAPSVALHHGLKAVYAPHPVYFDRDWDPQYMNLRLNYPEAPHASPFGWGEHNMLGGSFYYNSAFSGALWRRWLGQWENGEGGRKQEEEGTGRLCLRSTLHHPIKYEDGPDDEPENA</sequence>
<gene>
    <name evidence="2" type="ORF">R9X50_00370100</name>
</gene>
<organism evidence="2 3">
    <name type="scientific">Acrodontium crateriforme</name>
    <dbReference type="NCBI Taxonomy" id="150365"/>
    <lineage>
        <taxon>Eukaryota</taxon>
        <taxon>Fungi</taxon>
        <taxon>Dikarya</taxon>
        <taxon>Ascomycota</taxon>
        <taxon>Pezizomycotina</taxon>
        <taxon>Dothideomycetes</taxon>
        <taxon>Dothideomycetidae</taxon>
        <taxon>Mycosphaerellales</taxon>
        <taxon>Teratosphaeriaceae</taxon>
        <taxon>Acrodontium</taxon>
    </lineage>
</organism>
<name>A0AAQ3RA35_9PEZI</name>
<dbReference type="PANTHER" id="PTHR36205">
    <property type="entry name" value="CHROMOSOME 19, WHOLE GENOME SHOTGUN SEQUENCE"/>
    <property type="match status" value="1"/>
</dbReference>
<proteinExistence type="predicted"/>
<dbReference type="EMBL" id="CP138584">
    <property type="protein sequence ID" value="WPH00870.1"/>
    <property type="molecule type" value="Genomic_DNA"/>
</dbReference>
<dbReference type="Proteomes" id="UP001303373">
    <property type="component" value="Chromosome 5"/>
</dbReference>
<dbReference type="Pfam" id="PF11885">
    <property type="entry name" value="DUF3405"/>
    <property type="match status" value="1"/>
</dbReference>
<dbReference type="PANTHER" id="PTHR36205:SF3">
    <property type="entry name" value="MAJOR FACILITATOR SUPERFAMILY TRANSPORTER"/>
    <property type="match status" value="1"/>
</dbReference>
<evidence type="ECO:0000313" key="3">
    <source>
        <dbReference type="Proteomes" id="UP001303373"/>
    </source>
</evidence>
<dbReference type="AlphaFoldDB" id="A0AAQ3RA35"/>
<keyword evidence="3" id="KW-1185">Reference proteome</keyword>
<dbReference type="InterPro" id="IPR021822">
    <property type="entry name" value="DUF3405"/>
</dbReference>
<evidence type="ECO:0000313" key="2">
    <source>
        <dbReference type="EMBL" id="WPH00870.1"/>
    </source>
</evidence>
<accession>A0AAQ3RA35</accession>
<feature type="compositionally biased region" description="Low complexity" evidence="1">
    <location>
        <begin position="1"/>
        <end position="18"/>
    </location>
</feature>
<evidence type="ECO:0008006" key="4">
    <source>
        <dbReference type="Google" id="ProtNLM"/>
    </source>
</evidence>
<feature type="region of interest" description="Disordered" evidence="1">
    <location>
        <begin position="1"/>
        <end position="20"/>
    </location>
</feature>
<reference evidence="2 3" key="1">
    <citation type="submission" date="2023-11" db="EMBL/GenBank/DDBJ databases">
        <title>An acidophilic fungus is an integral part of prey digestion in a carnivorous sundew plant.</title>
        <authorList>
            <person name="Tsai I.J."/>
        </authorList>
    </citation>
    <scope>NUCLEOTIDE SEQUENCE [LARGE SCALE GENOMIC DNA]</scope>
    <source>
        <strain evidence="2">169a</strain>
    </source>
</reference>
<protein>
    <recommendedName>
        <fullName evidence="4">Major facilitator superfamily transporter</fullName>
    </recommendedName>
</protein>
<evidence type="ECO:0000256" key="1">
    <source>
        <dbReference type="SAM" id="MobiDB-lite"/>
    </source>
</evidence>